<keyword evidence="10" id="KW-1185">Reference proteome</keyword>
<dbReference type="CDD" id="cd17325">
    <property type="entry name" value="MFS_MdtG_SLC18_like"/>
    <property type="match status" value="1"/>
</dbReference>
<protein>
    <submittedName>
        <fullName evidence="9">MFS transporter</fullName>
    </submittedName>
</protein>
<evidence type="ECO:0000256" key="7">
    <source>
        <dbReference type="SAM" id="Phobius"/>
    </source>
</evidence>
<keyword evidence="6 7" id="KW-0472">Membrane</keyword>
<feature type="transmembrane region" description="Helical" evidence="7">
    <location>
        <begin position="56"/>
        <end position="79"/>
    </location>
</feature>
<accession>A0A401ZSU3</accession>
<feature type="transmembrane region" description="Helical" evidence="7">
    <location>
        <begin position="335"/>
        <end position="353"/>
    </location>
</feature>
<keyword evidence="5 7" id="KW-1133">Transmembrane helix</keyword>
<evidence type="ECO:0000259" key="8">
    <source>
        <dbReference type="PROSITE" id="PS50850"/>
    </source>
</evidence>
<keyword evidence="2" id="KW-0813">Transport</keyword>
<evidence type="ECO:0000256" key="1">
    <source>
        <dbReference type="ARBA" id="ARBA00004651"/>
    </source>
</evidence>
<feature type="domain" description="Major facilitator superfamily (MFS) profile" evidence="8">
    <location>
        <begin position="1"/>
        <end position="380"/>
    </location>
</feature>
<dbReference type="PANTHER" id="PTHR43414:SF6">
    <property type="entry name" value="MULTIDRUG RESISTANCE PROTEIN MDTG"/>
    <property type="match status" value="1"/>
</dbReference>
<dbReference type="AlphaFoldDB" id="A0A401ZSU3"/>
<evidence type="ECO:0000256" key="2">
    <source>
        <dbReference type="ARBA" id="ARBA00022448"/>
    </source>
</evidence>
<keyword evidence="4 7" id="KW-0812">Transmembrane</keyword>
<reference evidence="10" key="1">
    <citation type="submission" date="2018-12" db="EMBL/GenBank/DDBJ databases">
        <title>Tengunoibacter tsumagoiensis gen. nov., sp. nov., Dictyobacter kobayashii sp. nov., D. alpinus sp. nov., and D. joshuensis sp. nov. and description of Dictyobacteraceae fam. nov. within the order Ktedonobacterales isolated from Tengu-no-mugimeshi.</title>
        <authorList>
            <person name="Wang C.M."/>
            <person name="Zheng Y."/>
            <person name="Sakai Y."/>
            <person name="Toyoda A."/>
            <person name="Minakuchi Y."/>
            <person name="Abe K."/>
            <person name="Yokota A."/>
            <person name="Yabe S."/>
        </authorList>
    </citation>
    <scope>NUCLEOTIDE SEQUENCE [LARGE SCALE GENOMIC DNA]</scope>
    <source>
        <strain evidence="10">S-27</strain>
    </source>
</reference>
<proteinExistence type="predicted"/>
<feature type="transmembrane region" description="Helical" evidence="7">
    <location>
        <begin position="268"/>
        <end position="286"/>
    </location>
</feature>
<evidence type="ECO:0000313" key="10">
    <source>
        <dbReference type="Proteomes" id="UP000287224"/>
    </source>
</evidence>
<dbReference type="InterPro" id="IPR020846">
    <property type="entry name" value="MFS_dom"/>
</dbReference>
<evidence type="ECO:0000256" key="6">
    <source>
        <dbReference type="ARBA" id="ARBA00023136"/>
    </source>
</evidence>
<keyword evidence="3" id="KW-1003">Cell membrane</keyword>
<feature type="transmembrane region" description="Helical" evidence="7">
    <location>
        <begin position="85"/>
        <end position="103"/>
    </location>
</feature>
<dbReference type="PROSITE" id="PS50850">
    <property type="entry name" value="MFS"/>
    <property type="match status" value="1"/>
</dbReference>
<feature type="transmembrane region" description="Helical" evidence="7">
    <location>
        <begin position="26"/>
        <end position="44"/>
    </location>
</feature>
<feature type="transmembrane region" description="Helical" evidence="7">
    <location>
        <begin position="115"/>
        <end position="137"/>
    </location>
</feature>
<sequence>MSTSMGVTIPVFAHLFKESSSGLRNLSFMMMVPHLAMLILGPFIGELEDRYGKRPFLLLGFVGLVVADIGFLCVHAAGAYIGLRLFQAVAGVGIMPAMMGMFADVVPSQQRTHHISLMMTGSAGGMTLGPVIGGFLLTRWGTIAPFGIAAILNFSVLCVVCIIIPRIFTNQPCQQQVFRRKVAVWRLSRDMLVPLMVPLSFLLGLLLLDFVSAFGQSFVAPQRSLYLYKVLHFTPMQFGLLTSAHGLAMLLGLVTLSLWGERTNKRTTIVLGFLSHAFLIFSLLFVHQFISLFLISLFAGIGGGMVRPLLSAYYLDRTTPEHRSSLIGIKEAVTALGEITGSLTVVLASAWLIPHRTFLLGGSIVVIASMIAFIILKSHRIALPSPTTLAHAIHTDEALNDMLPEVALATEPEPTSR</sequence>
<dbReference type="SUPFAM" id="SSF103473">
    <property type="entry name" value="MFS general substrate transporter"/>
    <property type="match status" value="1"/>
</dbReference>
<comment type="subcellular location">
    <subcellularLocation>
        <location evidence="1">Cell membrane</location>
        <topology evidence="1">Multi-pass membrane protein</topology>
    </subcellularLocation>
</comment>
<dbReference type="Pfam" id="PF07690">
    <property type="entry name" value="MFS_1"/>
    <property type="match status" value="2"/>
</dbReference>
<dbReference type="Proteomes" id="UP000287224">
    <property type="component" value="Unassembled WGS sequence"/>
</dbReference>
<evidence type="ECO:0000256" key="4">
    <source>
        <dbReference type="ARBA" id="ARBA00022692"/>
    </source>
</evidence>
<feature type="transmembrane region" description="Helical" evidence="7">
    <location>
        <begin position="190"/>
        <end position="215"/>
    </location>
</feature>
<dbReference type="InterPro" id="IPR036259">
    <property type="entry name" value="MFS_trans_sf"/>
</dbReference>
<gene>
    <name evidence="9" type="primary">pmrB</name>
    <name evidence="9" type="ORF">KDAU_72880</name>
</gene>
<organism evidence="9 10">
    <name type="scientific">Dictyobacter aurantiacus</name>
    <dbReference type="NCBI Taxonomy" id="1936993"/>
    <lineage>
        <taxon>Bacteria</taxon>
        <taxon>Bacillati</taxon>
        <taxon>Chloroflexota</taxon>
        <taxon>Ktedonobacteria</taxon>
        <taxon>Ktedonobacterales</taxon>
        <taxon>Dictyobacteraceae</taxon>
        <taxon>Dictyobacter</taxon>
    </lineage>
</organism>
<feature type="transmembrane region" description="Helical" evidence="7">
    <location>
        <begin position="359"/>
        <end position="376"/>
    </location>
</feature>
<dbReference type="Gene3D" id="1.20.1250.20">
    <property type="entry name" value="MFS general substrate transporter like domains"/>
    <property type="match status" value="2"/>
</dbReference>
<name>A0A401ZSU3_9CHLR</name>
<dbReference type="GO" id="GO:0022857">
    <property type="term" value="F:transmembrane transporter activity"/>
    <property type="evidence" value="ECO:0007669"/>
    <property type="project" value="InterPro"/>
</dbReference>
<dbReference type="InterPro" id="IPR011701">
    <property type="entry name" value="MFS"/>
</dbReference>
<feature type="transmembrane region" description="Helical" evidence="7">
    <location>
        <begin position="292"/>
        <end position="315"/>
    </location>
</feature>
<feature type="transmembrane region" description="Helical" evidence="7">
    <location>
        <begin position="143"/>
        <end position="169"/>
    </location>
</feature>
<evidence type="ECO:0000256" key="3">
    <source>
        <dbReference type="ARBA" id="ARBA00022475"/>
    </source>
</evidence>
<dbReference type="EMBL" id="BIFQ01000002">
    <property type="protein sequence ID" value="GCE09959.1"/>
    <property type="molecule type" value="Genomic_DNA"/>
</dbReference>
<dbReference type="PRINTS" id="PR01035">
    <property type="entry name" value="TCRTETA"/>
</dbReference>
<dbReference type="InterPro" id="IPR001958">
    <property type="entry name" value="Tet-R_TetA/multi-R_MdtG-like"/>
</dbReference>
<feature type="transmembrane region" description="Helical" evidence="7">
    <location>
        <begin position="235"/>
        <end position="256"/>
    </location>
</feature>
<dbReference type="PANTHER" id="PTHR43414">
    <property type="entry name" value="MULTIDRUG RESISTANCE PROTEIN MDTG"/>
    <property type="match status" value="1"/>
</dbReference>
<evidence type="ECO:0000256" key="5">
    <source>
        <dbReference type="ARBA" id="ARBA00022989"/>
    </source>
</evidence>
<dbReference type="GO" id="GO:0005886">
    <property type="term" value="C:plasma membrane"/>
    <property type="evidence" value="ECO:0007669"/>
    <property type="project" value="UniProtKB-SubCell"/>
</dbReference>
<comment type="caution">
    <text evidence="9">The sequence shown here is derived from an EMBL/GenBank/DDBJ whole genome shotgun (WGS) entry which is preliminary data.</text>
</comment>
<evidence type="ECO:0000313" key="9">
    <source>
        <dbReference type="EMBL" id="GCE09959.1"/>
    </source>
</evidence>